<evidence type="ECO:0000313" key="2">
    <source>
        <dbReference type="Proteomes" id="UP000044071"/>
    </source>
</evidence>
<proteinExistence type="predicted"/>
<sequence length="248" mass="28334">MSSSFRTKSIDVEAHLSPIPEHLIGSLEQFTRRHYQLGSLSDFHEKILGIDKSGGLSIFYDPDNKIIGFTRICRQVLQLYDREISVYTGATYHNPRNDLSLSAAKFCLSKAMRYKLQRPDEEMVYIAHANTPLRYQFLAKLNPSLYPQPDVPTPKSVIELVDQLKTLNQWQTHSRHSMLISNQLPIIDHAALNIDTRDLLTNYYLSLNPEYYKGTTLLVYLPINLANISLGIKQILSKMQSSTQPTHA</sequence>
<gene>
    <name evidence="1" type="ORF">BN59_00213</name>
</gene>
<dbReference type="OrthoDB" id="5640016at2"/>
<dbReference type="RefSeq" id="WP_043872580.1">
    <property type="nucleotide sequence ID" value="NZ_CCVW01000001.1"/>
</dbReference>
<protein>
    <recommendedName>
        <fullName evidence="3">N-acetyltransferase domain-containing protein</fullName>
    </recommendedName>
</protein>
<evidence type="ECO:0008006" key="3">
    <source>
        <dbReference type="Google" id="ProtNLM"/>
    </source>
</evidence>
<keyword evidence="2" id="KW-1185">Reference proteome</keyword>
<accession>A0A078KSC3</accession>
<dbReference type="EMBL" id="CCSB01000001">
    <property type="protein sequence ID" value="CDZ75951.1"/>
    <property type="molecule type" value="Genomic_DNA"/>
</dbReference>
<evidence type="ECO:0000313" key="1">
    <source>
        <dbReference type="EMBL" id="CDZ75951.1"/>
    </source>
</evidence>
<name>A0A078KSC3_9GAMM</name>
<dbReference type="eggNOG" id="ENOG5032XV8">
    <property type="taxonomic scope" value="Bacteria"/>
</dbReference>
<dbReference type="AlphaFoldDB" id="A0A078KSC3"/>
<organism evidence="1 2">
    <name type="scientific">Legionella massiliensis</name>
    <dbReference type="NCBI Taxonomy" id="1034943"/>
    <lineage>
        <taxon>Bacteria</taxon>
        <taxon>Pseudomonadati</taxon>
        <taxon>Pseudomonadota</taxon>
        <taxon>Gammaproteobacteria</taxon>
        <taxon>Legionellales</taxon>
        <taxon>Legionellaceae</taxon>
        <taxon>Legionella</taxon>
    </lineage>
</organism>
<reference evidence="1 2" key="1">
    <citation type="submission" date="2014-06" db="EMBL/GenBank/DDBJ databases">
        <authorList>
            <person name="Urmite Genomes Urmite Genomes"/>
        </authorList>
    </citation>
    <scope>NUCLEOTIDE SEQUENCE [LARGE SCALE GENOMIC DNA]</scope>
</reference>
<dbReference type="Proteomes" id="UP000044071">
    <property type="component" value="Unassembled WGS sequence"/>
</dbReference>